<evidence type="ECO:0000256" key="1">
    <source>
        <dbReference type="SAM" id="MobiDB-lite"/>
    </source>
</evidence>
<gene>
    <name evidence="2" type="ORF">SAMN05216377_118135</name>
</gene>
<dbReference type="EMBL" id="FNBE01000018">
    <property type="protein sequence ID" value="SDH07954.1"/>
    <property type="molecule type" value="Genomic_DNA"/>
</dbReference>
<keyword evidence="3" id="KW-1185">Reference proteome</keyword>
<protein>
    <submittedName>
        <fullName evidence="2">Uncharacterized protein</fullName>
    </submittedName>
</protein>
<feature type="region of interest" description="Disordered" evidence="1">
    <location>
        <begin position="1"/>
        <end position="20"/>
    </location>
</feature>
<dbReference type="Pfam" id="PF19760">
    <property type="entry name" value="DUF6247"/>
    <property type="match status" value="1"/>
</dbReference>
<reference evidence="2 3" key="1">
    <citation type="submission" date="2016-10" db="EMBL/GenBank/DDBJ databases">
        <authorList>
            <person name="de Groot N.N."/>
        </authorList>
    </citation>
    <scope>NUCLEOTIDE SEQUENCE [LARGE SCALE GENOMIC DNA]</scope>
    <source>
        <strain evidence="2 3">CGMCC 4.3143</strain>
    </source>
</reference>
<evidence type="ECO:0000313" key="2">
    <source>
        <dbReference type="EMBL" id="SDH07954.1"/>
    </source>
</evidence>
<accession>A0A1G7ZGZ9</accession>
<name>A0A1G7ZGZ9_PSEOR</name>
<dbReference type="Proteomes" id="UP000198967">
    <property type="component" value="Unassembled WGS sequence"/>
</dbReference>
<dbReference type="AlphaFoldDB" id="A0A1G7ZGZ9"/>
<dbReference type="InterPro" id="IPR046214">
    <property type="entry name" value="DUF6247"/>
</dbReference>
<evidence type="ECO:0000313" key="3">
    <source>
        <dbReference type="Proteomes" id="UP000198967"/>
    </source>
</evidence>
<organism evidence="2 3">
    <name type="scientific">Pseudonocardia oroxyli</name>
    <dbReference type="NCBI Taxonomy" id="366584"/>
    <lineage>
        <taxon>Bacteria</taxon>
        <taxon>Bacillati</taxon>
        <taxon>Actinomycetota</taxon>
        <taxon>Actinomycetes</taxon>
        <taxon>Pseudonocardiales</taxon>
        <taxon>Pseudonocardiaceae</taxon>
        <taxon>Pseudonocardia</taxon>
    </lineage>
</organism>
<dbReference type="RefSeq" id="WP_176921501.1">
    <property type="nucleotide sequence ID" value="NZ_FNBE01000018.1"/>
</dbReference>
<sequence length="118" mass="13171">MTAQPVHRADAVPPAPASAPAEIRRHLLPEEAGQFDSEWRAAMARSAEALDLTEVYRILDRWRDIAAMTQADPEAHRHMLHRAQRILAGHDHGTITAAQLRAKIARRLDTTTEDDTHG</sequence>
<proteinExistence type="predicted"/>